<dbReference type="InterPro" id="IPR006757">
    <property type="entry name" value="OGF_rcpt"/>
</dbReference>
<dbReference type="KEGG" id="cgob:115008807"/>
<proteinExistence type="inferred from homology"/>
<protein>
    <submittedName>
        <fullName evidence="5">Opioid growth factor receptor-like isoform X1</fullName>
    </submittedName>
</protein>
<feature type="region of interest" description="Disordered" evidence="2">
    <location>
        <begin position="452"/>
        <end position="483"/>
    </location>
</feature>
<dbReference type="InParanoid" id="A0A6J2PSE8"/>
<feature type="domain" description="Opioid growth factor receptor (OGFr) conserved" evidence="3">
    <location>
        <begin position="238"/>
        <end position="439"/>
    </location>
</feature>
<dbReference type="OrthoDB" id="9030204at2759"/>
<dbReference type="GO" id="GO:0016020">
    <property type="term" value="C:membrane"/>
    <property type="evidence" value="ECO:0007669"/>
    <property type="project" value="InterPro"/>
</dbReference>
<evidence type="ECO:0000256" key="1">
    <source>
        <dbReference type="ARBA" id="ARBA00010365"/>
    </source>
</evidence>
<feature type="compositionally biased region" description="Acidic residues" evidence="2">
    <location>
        <begin position="126"/>
        <end position="167"/>
    </location>
</feature>
<feature type="region of interest" description="Disordered" evidence="2">
    <location>
        <begin position="119"/>
        <end position="169"/>
    </location>
</feature>
<comment type="similarity">
    <text evidence="1">Belongs to the opioid growth factor receptor family.</text>
</comment>
<keyword evidence="4" id="KW-1185">Reference proteome</keyword>
<gene>
    <name evidence="5" type="primary">LOC115008807</name>
</gene>
<evidence type="ECO:0000313" key="4">
    <source>
        <dbReference type="Proteomes" id="UP000504630"/>
    </source>
</evidence>
<dbReference type="Pfam" id="PF04664">
    <property type="entry name" value="OGFr_N"/>
    <property type="match status" value="1"/>
</dbReference>
<accession>A0A6J2PSE8</accession>
<dbReference type="RefSeq" id="XP_029288505.1">
    <property type="nucleotide sequence ID" value="XM_029432645.1"/>
</dbReference>
<dbReference type="GeneID" id="115008807"/>
<name>A0A6J2PSE8_COTGO</name>
<dbReference type="Proteomes" id="UP000504630">
    <property type="component" value="Chromosome 5"/>
</dbReference>
<evidence type="ECO:0000256" key="2">
    <source>
        <dbReference type="SAM" id="MobiDB-lite"/>
    </source>
</evidence>
<dbReference type="InterPro" id="IPR039574">
    <property type="entry name" value="OGFr"/>
</dbReference>
<dbReference type="AlphaFoldDB" id="A0A6J2PSE8"/>
<sequence length="483" mass="57228">MKVVSVLYRLTRRLFLRSMAWFSNNRLYPAVEWLWRALGLFWHCMESMFSPIVYAFVPVRWRKDHGSQVEPEINPEVKLIVSSSPKEDEESRGEGQPETTAEKRAADCNQELACSKRQRFDKNEGEFDEDGEQCAEDGEQCDEDGEQCDEDGEQCAEDGEQCDEDGEEYRVETTDEFYCGYDSTWETEEHHESTSLRTWRPAASKHQYKFNRFENAARDMQNYRHDYPSQTRNNPISDDQPNLKFYLGQTRSVPDDVYIHEFHKEWHRQYDSLEKVHSYIQWLFPLQEPGMNYQASPLTKEEIREFLQNDTAKANLLKSYKLMLDFYGIQLWDEKTGEVKRASHWRDRFHNLNRHTHNNLRITRILKSLGTLGYPHYQAPLVHFFLEETLGFGELPNIKESVLNYFVFAVRNKRQRRSLIKFAYLKYDCKDEFVWCPKKIQMIWSRPSVSEHQQGMKGKEDASELDLNQLSLDNTDETKDEAN</sequence>
<feature type="region of interest" description="Disordered" evidence="2">
    <location>
        <begin position="79"/>
        <end position="106"/>
    </location>
</feature>
<evidence type="ECO:0000259" key="3">
    <source>
        <dbReference type="Pfam" id="PF04664"/>
    </source>
</evidence>
<feature type="compositionally biased region" description="Basic and acidic residues" evidence="2">
    <location>
        <begin position="92"/>
        <end position="106"/>
    </location>
</feature>
<reference evidence="5" key="1">
    <citation type="submission" date="2025-08" db="UniProtKB">
        <authorList>
            <consortium name="RefSeq"/>
        </authorList>
    </citation>
    <scope>IDENTIFICATION</scope>
</reference>
<dbReference type="PANTHER" id="PTHR14015:SF1">
    <property type="entry name" value="OPIOID GROWTH FACTOR RECEPTOR"/>
    <property type="match status" value="1"/>
</dbReference>
<dbReference type="PANTHER" id="PTHR14015">
    <property type="entry name" value="OPIOID GROWTH FACTOR RECEPTOR OGFR ZETA-TYPE OPIOID RECEPTOR"/>
    <property type="match status" value="1"/>
</dbReference>
<evidence type="ECO:0000313" key="5">
    <source>
        <dbReference type="RefSeq" id="XP_029288505.1"/>
    </source>
</evidence>
<dbReference type="GO" id="GO:0140625">
    <property type="term" value="F:opioid growth factor receptor activity"/>
    <property type="evidence" value="ECO:0007669"/>
    <property type="project" value="InterPro"/>
</dbReference>
<organism evidence="4 5">
    <name type="scientific">Cottoperca gobio</name>
    <name type="common">Frogmouth</name>
    <name type="synonym">Aphritis gobio</name>
    <dbReference type="NCBI Taxonomy" id="56716"/>
    <lineage>
        <taxon>Eukaryota</taxon>
        <taxon>Metazoa</taxon>
        <taxon>Chordata</taxon>
        <taxon>Craniata</taxon>
        <taxon>Vertebrata</taxon>
        <taxon>Euteleostomi</taxon>
        <taxon>Actinopterygii</taxon>
        <taxon>Neopterygii</taxon>
        <taxon>Teleostei</taxon>
        <taxon>Neoteleostei</taxon>
        <taxon>Acanthomorphata</taxon>
        <taxon>Eupercaria</taxon>
        <taxon>Perciformes</taxon>
        <taxon>Notothenioidei</taxon>
        <taxon>Bovichtidae</taxon>
        <taxon>Cottoperca</taxon>
    </lineage>
</organism>